<evidence type="ECO:0000313" key="2">
    <source>
        <dbReference type="Proteomes" id="UP001283361"/>
    </source>
</evidence>
<gene>
    <name evidence="1" type="ORF">RRG08_004767</name>
</gene>
<proteinExistence type="predicted"/>
<name>A0AAE1AKQ6_9GAST</name>
<reference evidence="1" key="1">
    <citation type="journal article" date="2023" name="G3 (Bethesda)">
        <title>A reference genome for the long-term kleptoplast-retaining sea slug Elysia crispata morphotype clarki.</title>
        <authorList>
            <person name="Eastman K.E."/>
            <person name="Pendleton A.L."/>
            <person name="Shaikh M.A."/>
            <person name="Suttiyut T."/>
            <person name="Ogas R."/>
            <person name="Tomko P."/>
            <person name="Gavelis G."/>
            <person name="Widhalm J.R."/>
            <person name="Wisecaver J.H."/>
        </authorList>
    </citation>
    <scope>NUCLEOTIDE SEQUENCE</scope>
    <source>
        <strain evidence="1">ECLA1</strain>
    </source>
</reference>
<protein>
    <submittedName>
        <fullName evidence="1">Uncharacterized protein</fullName>
    </submittedName>
</protein>
<keyword evidence="2" id="KW-1185">Reference proteome</keyword>
<evidence type="ECO:0000313" key="1">
    <source>
        <dbReference type="EMBL" id="KAK3788472.1"/>
    </source>
</evidence>
<dbReference type="Proteomes" id="UP001283361">
    <property type="component" value="Unassembled WGS sequence"/>
</dbReference>
<comment type="caution">
    <text evidence="1">The sequence shown here is derived from an EMBL/GenBank/DDBJ whole genome shotgun (WGS) entry which is preliminary data.</text>
</comment>
<organism evidence="1 2">
    <name type="scientific">Elysia crispata</name>
    <name type="common">lettuce slug</name>
    <dbReference type="NCBI Taxonomy" id="231223"/>
    <lineage>
        <taxon>Eukaryota</taxon>
        <taxon>Metazoa</taxon>
        <taxon>Spiralia</taxon>
        <taxon>Lophotrochozoa</taxon>
        <taxon>Mollusca</taxon>
        <taxon>Gastropoda</taxon>
        <taxon>Heterobranchia</taxon>
        <taxon>Euthyneura</taxon>
        <taxon>Panpulmonata</taxon>
        <taxon>Sacoglossa</taxon>
        <taxon>Placobranchoidea</taxon>
        <taxon>Plakobranchidae</taxon>
        <taxon>Elysia</taxon>
    </lineage>
</organism>
<dbReference type="AlphaFoldDB" id="A0AAE1AKQ6"/>
<sequence length="72" mass="8032">MPPAAIMREEPANCFNRNRCRLPCKSHLEVSGRTGLSRVSYHWCSQVCRHGLSTILEVESRANLPGSSEFAS</sequence>
<dbReference type="EMBL" id="JAWDGP010001758">
    <property type="protein sequence ID" value="KAK3788472.1"/>
    <property type="molecule type" value="Genomic_DNA"/>
</dbReference>
<accession>A0AAE1AKQ6</accession>